<accession>A0ABU6VSB9</accession>
<keyword evidence="2" id="KW-1185">Reference proteome</keyword>
<evidence type="ECO:0000313" key="2">
    <source>
        <dbReference type="Proteomes" id="UP001341840"/>
    </source>
</evidence>
<name>A0ABU6VSB9_9FABA</name>
<dbReference type="EMBL" id="JASCZI010151973">
    <property type="protein sequence ID" value="MED6175043.1"/>
    <property type="molecule type" value="Genomic_DNA"/>
</dbReference>
<organism evidence="1 2">
    <name type="scientific">Stylosanthes scabra</name>
    <dbReference type="NCBI Taxonomy" id="79078"/>
    <lineage>
        <taxon>Eukaryota</taxon>
        <taxon>Viridiplantae</taxon>
        <taxon>Streptophyta</taxon>
        <taxon>Embryophyta</taxon>
        <taxon>Tracheophyta</taxon>
        <taxon>Spermatophyta</taxon>
        <taxon>Magnoliopsida</taxon>
        <taxon>eudicotyledons</taxon>
        <taxon>Gunneridae</taxon>
        <taxon>Pentapetalae</taxon>
        <taxon>rosids</taxon>
        <taxon>fabids</taxon>
        <taxon>Fabales</taxon>
        <taxon>Fabaceae</taxon>
        <taxon>Papilionoideae</taxon>
        <taxon>50 kb inversion clade</taxon>
        <taxon>dalbergioids sensu lato</taxon>
        <taxon>Dalbergieae</taxon>
        <taxon>Pterocarpus clade</taxon>
        <taxon>Stylosanthes</taxon>
    </lineage>
</organism>
<evidence type="ECO:0000313" key="1">
    <source>
        <dbReference type="EMBL" id="MED6175043.1"/>
    </source>
</evidence>
<proteinExistence type="predicted"/>
<comment type="caution">
    <text evidence="1">The sequence shown here is derived from an EMBL/GenBank/DDBJ whole genome shotgun (WGS) entry which is preliminary data.</text>
</comment>
<protein>
    <submittedName>
        <fullName evidence="1">Uncharacterized protein</fullName>
    </submittedName>
</protein>
<reference evidence="1 2" key="1">
    <citation type="journal article" date="2023" name="Plants (Basel)">
        <title>Bridging the Gap: Combining Genomics and Transcriptomics Approaches to Understand Stylosanthes scabra, an Orphan Legume from the Brazilian Caatinga.</title>
        <authorList>
            <person name="Ferreira-Neto J.R.C."/>
            <person name="da Silva M.D."/>
            <person name="Binneck E."/>
            <person name="de Melo N.F."/>
            <person name="da Silva R.H."/>
            <person name="de Melo A.L.T.M."/>
            <person name="Pandolfi V."/>
            <person name="Bustamante F.O."/>
            <person name="Brasileiro-Vidal A.C."/>
            <person name="Benko-Iseppon A.M."/>
        </authorList>
    </citation>
    <scope>NUCLEOTIDE SEQUENCE [LARGE SCALE GENOMIC DNA]</scope>
    <source>
        <tissue evidence="1">Leaves</tissue>
    </source>
</reference>
<sequence>MAQRIDSVADRIDSLELYCNSAEFTSLKPSKLLLPRPIPTIFKTFSGYTRSTSLVYHARLTHALMNPKPYLDSNAQSTPNAPPPLFEHPSTTINLMVSKRFTKLLLALPILP</sequence>
<gene>
    <name evidence="1" type="ORF">PIB30_074808</name>
</gene>
<dbReference type="Proteomes" id="UP001341840">
    <property type="component" value="Unassembled WGS sequence"/>
</dbReference>